<dbReference type="Proteomes" id="UP000218811">
    <property type="component" value="Unassembled WGS sequence"/>
</dbReference>
<evidence type="ECO:0000313" key="1">
    <source>
        <dbReference type="EMBL" id="PCH37024.1"/>
    </source>
</evidence>
<evidence type="ECO:0000313" key="2">
    <source>
        <dbReference type="Proteomes" id="UP000218811"/>
    </source>
</evidence>
<name>A0A2H3JK40_WOLCO</name>
<organism evidence="1 2">
    <name type="scientific">Wolfiporia cocos (strain MD-104)</name>
    <name type="common">Brown rot fungus</name>
    <dbReference type="NCBI Taxonomy" id="742152"/>
    <lineage>
        <taxon>Eukaryota</taxon>
        <taxon>Fungi</taxon>
        <taxon>Dikarya</taxon>
        <taxon>Basidiomycota</taxon>
        <taxon>Agaricomycotina</taxon>
        <taxon>Agaricomycetes</taxon>
        <taxon>Polyporales</taxon>
        <taxon>Phaeolaceae</taxon>
        <taxon>Wolfiporia</taxon>
    </lineage>
</organism>
<keyword evidence="2" id="KW-1185">Reference proteome</keyword>
<gene>
    <name evidence="1" type="ORF">WOLCODRAFT_157725</name>
</gene>
<sequence length="176" mass="18486">MCSARAACVRGHHAGRGPRGACGSQAGGRKLCAGARTPTGCLVPPSSVQLESTKLTRVDASPARGPAELLRPLYLSYSPHRALPSRLPIVGVCERCASRFDAPRGVQLFRIPHHRSRDVTSPAGRALVQGDGATIARRSSASDRCAELRAPVLRPSTSAGVEFTGSLSYLEFIDGG</sequence>
<protein>
    <submittedName>
        <fullName evidence="1">Uncharacterized protein</fullName>
    </submittedName>
</protein>
<proteinExistence type="predicted"/>
<accession>A0A2H3JK40</accession>
<reference evidence="1 2" key="1">
    <citation type="journal article" date="2012" name="Science">
        <title>The Paleozoic origin of enzymatic lignin decomposition reconstructed from 31 fungal genomes.</title>
        <authorList>
            <person name="Floudas D."/>
            <person name="Binder M."/>
            <person name="Riley R."/>
            <person name="Barry K."/>
            <person name="Blanchette R.A."/>
            <person name="Henrissat B."/>
            <person name="Martinez A.T."/>
            <person name="Otillar R."/>
            <person name="Spatafora J.W."/>
            <person name="Yadav J.S."/>
            <person name="Aerts A."/>
            <person name="Benoit I."/>
            <person name="Boyd A."/>
            <person name="Carlson A."/>
            <person name="Copeland A."/>
            <person name="Coutinho P.M."/>
            <person name="de Vries R.P."/>
            <person name="Ferreira P."/>
            <person name="Findley K."/>
            <person name="Foster B."/>
            <person name="Gaskell J."/>
            <person name="Glotzer D."/>
            <person name="Gorecki P."/>
            <person name="Heitman J."/>
            <person name="Hesse C."/>
            <person name="Hori C."/>
            <person name="Igarashi K."/>
            <person name="Jurgens J.A."/>
            <person name="Kallen N."/>
            <person name="Kersten P."/>
            <person name="Kohler A."/>
            <person name="Kuees U."/>
            <person name="Kumar T.K.A."/>
            <person name="Kuo A."/>
            <person name="LaButti K."/>
            <person name="Larrondo L.F."/>
            <person name="Lindquist E."/>
            <person name="Ling A."/>
            <person name="Lombard V."/>
            <person name="Lucas S."/>
            <person name="Lundell T."/>
            <person name="Martin R."/>
            <person name="McLaughlin D.J."/>
            <person name="Morgenstern I."/>
            <person name="Morin E."/>
            <person name="Murat C."/>
            <person name="Nagy L.G."/>
            <person name="Nolan M."/>
            <person name="Ohm R.A."/>
            <person name="Patyshakuliyeva A."/>
            <person name="Rokas A."/>
            <person name="Ruiz-Duenas F.J."/>
            <person name="Sabat G."/>
            <person name="Salamov A."/>
            <person name="Samejima M."/>
            <person name="Schmutz J."/>
            <person name="Slot J.C."/>
            <person name="St John F."/>
            <person name="Stenlid J."/>
            <person name="Sun H."/>
            <person name="Sun S."/>
            <person name="Syed K."/>
            <person name="Tsang A."/>
            <person name="Wiebenga A."/>
            <person name="Young D."/>
            <person name="Pisabarro A."/>
            <person name="Eastwood D.C."/>
            <person name="Martin F."/>
            <person name="Cullen D."/>
            <person name="Grigoriev I.V."/>
            <person name="Hibbett D.S."/>
        </authorList>
    </citation>
    <scope>NUCLEOTIDE SEQUENCE [LARGE SCALE GENOMIC DNA]</scope>
    <source>
        <strain evidence="1 2">MD-104</strain>
    </source>
</reference>
<dbReference type="EMBL" id="KB467909">
    <property type="protein sequence ID" value="PCH37024.1"/>
    <property type="molecule type" value="Genomic_DNA"/>
</dbReference>
<dbReference type="AlphaFoldDB" id="A0A2H3JK40"/>